<proteinExistence type="predicted"/>
<dbReference type="PANTHER" id="PTHR11439">
    <property type="entry name" value="GAG-POL-RELATED RETROTRANSPOSON"/>
    <property type="match status" value="1"/>
</dbReference>
<dbReference type="GO" id="GO:0004190">
    <property type="term" value="F:aspartic-type endopeptidase activity"/>
    <property type="evidence" value="ECO:0007669"/>
    <property type="project" value="UniProtKB-KW"/>
</dbReference>
<keyword evidence="2" id="KW-0694">RNA-binding</keyword>
<feature type="region of interest" description="Disordered" evidence="3">
    <location>
        <begin position="253"/>
        <end position="276"/>
    </location>
</feature>
<keyword evidence="1" id="KW-0064">Aspartyl protease</keyword>
<dbReference type="GO" id="GO:0003723">
    <property type="term" value="F:RNA binding"/>
    <property type="evidence" value="ECO:0007669"/>
    <property type="project" value="UniProtKB-KW"/>
</dbReference>
<dbReference type="Gene3D" id="3.30.420.10">
    <property type="entry name" value="Ribonuclease H-like superfamily/Ribonuclease H"/>
    <property type="match status" value="1"/>
</dbReference>
<dbReference type="GeneID" id="66985614"/>
<dbReference type="CDD" id="cd09272">
    <property type="entry name" value="RNase_HI_RT_Ty1"/>
    <property type="match status" value="1"/>
</dbReference>
<feature type="region of interest" description="Disordered" evidence="3">
    <location>
        <begin position="862"/>
        <end position="943"/>
    </location>
</feature>
<feature type="compositionally biased region" description="Basic and acidic residues" evidence="3">
    <location>
        <begin position="330"/>
        <end position="342"/>
    </location>
</feature>
<dbReference type="SUPFAM" id="SSF53098">
    <property type="entry name" value="Ribonuclease H-like"/>
    <property type="match status" value="1"/>
</dbReference>
<evidence type="ECO:0000313" key="6">
    <source>
        <dbReference type="Proteomes" id="UP000637239"/>
    </source>
</evidence>
<dbReference type="KEGG" id="ache:ACHE_70099A"/>
<evidence type="ECO:0000256" key="3">
    <source>
        <dbReference type="SAM" id="MobiDB-lite"/>
    </source>
</evidence>
<feature type="compositionally biased region" description="Low complexity" evidence="3">
    <location>
        <begin position="992"/>
        <end position="1002"/>
    </location>
</feature>
<dbReference type="GO" id="GO:0005634">
    <property type="term" value="C:nucleus"/>
    <property type="evidence" value="ECO:0007669"/>
    <property type="project" value="UniProtKB-ARBA"/>
</dbReference>
<dbReference type="EMBL" id="AP024422">
    <property type="protein sequence ID" value="BCR91256.1"/>
    <property type="molecule type" value="Genomic_DNA"/>
</dbReference>
<keyword evidence="6" id="KW-1185">Reference proteome</keyword>
<accession>A0A7R7VUY1</accession>
<evidence type="ECO:0000259" key="4">
    <source>
        <dbReference type="PROSITE" id="PS50994"/>
    </source>
</evidence>
<dbReference type="InterPro" id="IPR001584">
    <property type="entry name" value="Integrase_cat-core"/>
</dbReference>
<dbReference type="InterPro" id="IPR054722">
    <property type="entry name" value="PolX-like_BBD"/>
</dbReference>
<feature type="compositionally biased region" description="Polar residues" evidence="3">
    <location>
        <begin position="971"/>
        <end position="981"/>
    </location>
</feature>
<evidence type="ECO:0000256" key="1">
    <source>
        <dbReference type="ARBA" id="ARBA00022750"/>
    </source>
</evidence>
<dbReference type="Pfam" id="PF07727">
    <property type="entry name" value="RVT_2"/>
    <property type="match status" value="1"/>
</dbReference>
<reference evidence="5" key="2">
    <citation type="submission" date="2021-02" db="EMBL/GenBank/DDBJ databases">
        <title>Aspergillus chevalieri M1 genome sequence.</title>
        <authorList>
            <person name="Kadooka C."/>
            <person name="Mori K."/>
            <person name="Futagami T."/>
        </authorList>
    </citation>
    <scope>NUCLEOTIDE SEQUENCE</scope>
    <source>
        <strain evidence="5">M1</strain>
    </source>
</reference>
<feature type="region of interest" description="Disordered" evidence="3">
    <location>
        <begin position="967"/>
        <end position="1026"/>
    </location>
</feature>
<dbReference type="GO" id="GO:0015074">
    <property type="term" value="P:DNA integration"/>
    <property type="evidence" value="ECO:0007669"/>
    <property type="project" value="InterPro"/>
</dbReference>
<protein>
    <recommendedName>
        <fullName evidence="4">Integrase catalytic domain-containing protein</fullName>
    </recommendedName>
</protein>
<dbReference type="InterPro" id="IPR036397">
    <property type="entry name" value="RNaseH_sf"/>
</dbReference>
<gene>
    <name evidence="5" type="ORF">ACHE_70099A</name>
</gene>
<dbReference type="InterPro" id="IPR012337">
    <property type="entry name" value="RNaseH-like_sf"/>
</dbReference>
<feature type="compositionally biased region" description="Low complexity" evidence="3">
    <location>
        <begin position="258"/>
        <end position="268"/>
    </location>
</feature>
<dbReference type="PROSITE" id="PS50994">
    <property type="entry name" value="INTEGRASE"/>
    <property type="match status" value="1"/>
</dbReference>
<evidence type="ECO:0000313" key="5">
    <source>
        <dbReference type="EMBL" id="BCR91256.1"/>
    </source>
</evidence>
<dbReference type="Pfam" id="PF22936">
    <property type="entry name" value="Pol_BBD"/>
    <property type="match status" value="1"/>
</dbReference>
<dbReference type="RefSeq" id="XP_043139778.1">
    <property type="nucleotide sequence ID" value="XM_043282394.1"/>
</dbReference>
<reference evidence="5" key="1">
    <citation type="submission" date="2021-01" db="EMBL/GenBank/DDBJ databases">
        <authorList>
            <consortium name="Aspergillus chevalieri M1 genome sequencing consortium"/>
            <person name="Kazuki M."/>
            <person name="Futagami T."/>
        </authorList>
    </citation>
    <scope>NUCLEOTIDE SEQUENCE</scope>
    <source>
        <strain evidence="5">M1</strain>
    </source>
</reference>
<organism evidence="5 6">
    <name type="scientific">Aspergillus chevalieri</name>
    <name type="common">Eurotium chevalieri</name>
    <dbReference type="NCBI Taxonomy" id="182096"/>
    <lineage>
        <taxon>Eukaryota</taxon>
        <taxon>Fungi</taxon>
        <taxon>Dikarya</taxon>
        <taxon>Ascomycota</taxon>
        <taxon>Pezizomycotina</taxon>
        <taxon>Eurotiomycetes</taxon>
        <taxon>Eurotiomycetidae</taxon>
        <taxon>Eurotiales</taxon>
        <taxon>Aspergillaceae</taxon>
        <taxon>Aspergillus</taxon>
        <taxon>Aspergillus subgen. Aspergillus</taxon>
    </lineage>
</organism>
<evidence type="ECO:0000256" key="2">
    <source>
        <dbReference type="ARBA" id="ARBA00022884"/>
    </source>
</evidence>
<dbReference type="InterPro" id="IPR043502">
    <property type="entry name" value="DNA/RNA_pol_sf"/>
</dbReference>
<feature type="compositionally biased region" description="Basic and acidic residues" evidence="3">
    <location>
        <begin position="869"/>
        <end position="895"/>
    </location>
</feature>
<keyword evidence="1" id="KW-0378">Hydrolase</keyword>
<feature type="region of interest" description="Disordered" evidence="3">
    <location>
        <begin position="330"/>
        <end position="349"/>
    </location>
</feature>
<dbReference type="InterPro" id="IPR057670">
    <property type="entry name" value="SH3_retrovirus"/>
</dbReference>
<dbReference type="Proteomes" id="UP000637239">
    <property type="component" value="Chromosome 7"/>
</dbReference>
<feature type="domain" description="Integrase catalytic" evidence="4">
    <location>
        <begin position="575"/>
        <end position="749"/>
    </location>
</feature>
<keyword evidence="1" id="KW-0645">Protease</keyword>
<dbReference type="SUPFAM" id="SSF56672">
    <property type="entry name" value="DNA/RNA polymerases"/>
    <property type="match status" value="1"/>
</dbReference>
<name>A0A7R7VUY1_ASPCH</name>
<dbReference type="PANTHER" id="PTHR11439:SF438">
    <property type="entry name" value="REVERSE TRANSCRIPTASE TY1_COPIA-TYPE DOMAIN-CONTAINING PROTEIN"/>
    <property type="match status" value="1"/>
</dbReference>
<dbReference type="Pfam" id="PF25597">
    <property type="entry name" value="SH3_retrovirus"/>
    <property type="match status" value="1"/>
</dbReference>
<sequence length="1584" mass="182026">MESNSVVSAMKGDKLKDSPQWRNWFARVKLFARQKKVWDLVNPQIEEDYLEQPMRKPKRPQYPEGGSESVKREWRDRLDIYKLDLAEWEQQAKGLDAVNEWIITNLDPIHHASLLDYETPYERLVYLTTRFARSNAYEEDIRAQWKWFSSSPPRKGVDINHWLADWNTLREQAVSLDLPEVKSANKDFLRAVKDVLPTWWQAKYESIIMNHEDWETRDLIENFRGFYQEMVPQKPTSTISKASFSTFQDFEEAETDQLQKPPQKQGNKPPIPKRWCPCGNRGHKPWLCYIINEAIRPQGWTVQKAKKQKVDKALKDDPQWKDWIETKVKENNERQQKEEKPNESANSALPSQISFFTSTDIAALNSAPESFQDLRSRWILDNASSMHVCNDRSRFVTYTSTSSSLKTGDSTTRVEGLGTVKLQGVDPTTGKEKAITLSNALYSPGFHTNLVSYGALKKKGGRWDEDGDCIRDPNGTPVVSLKPIDSLNLWAFDIPYTAAGHAHAVRKSEQPLVAEAPAEIWHRRLGHVAPQVIQKAADMVDGVKIKGELPDSTAPESTETSICEVCKLSHAPRQISRRPIGQTFGWCGRIHFDLVQFSPGYNGHQWMTHFYVEGIRFHWLYTHTFKSECREAVRKFIALVKNWWNLPIRAFHYDNEQSAGDNVEAFLNNCGIIVSHSIVGHPEQNGPAERSGGVILEMARHLRIEGGQLPKQLWPEFVSAAAWILNRIPTYLKDEKRWIVPWEEARHEFAGDRMKKTSLANLRVYGALSYCRIRSIPCKEKTHPRAEIGFLVGYIASNIWKIWFPARGKVEVVRDAFFDESRKWKPDMQYWQDVDLPTQEPVILTEYQQLDAIRQDLSMPASVLPLEEDQNRNRTDDQHEEPVDSQKVQIPKEDEIIAQESATPEKRYEAQETMPQASPQDTLPGAFPTEEQVPLPPTPPYEALQNTLQETDLSPVTAQGVEDQLEHQTQELDNQEQTPELQVNEEEEQLSDSEQQLQQELQAPRSGDDGIDISNIISGGRRRKAREDHEYVAYATTETEDPPELLRAFAAALYTEKPIQRHRDDLPPPPENWKEMLKHPHAEGFMEACAREIHTLTEKSTFTIIEKPKDVSKQVLPLRWVFAYKFNQDGYLVKLKARICARGDLEMISPEEKRAATLAARTARMIFALVAAFNLDLRQRDAVGAFLNSKLLKEIYTQMPQGFEQPRKCWKLNRALYGLRISPKLWQQEASKVLTKLGLKVVPEDPCVFVKEGIIVFFYVDDILIANHPSVRNQARQLERDLEAHWELTDHGEAEWFLNIRILRDRQQHKLWLCQDTYISSVAMRYHLTHRAPVYTPLPVEELMPYEGTASAEDIKLYQQKVGSSQYATTITRPDAAKAAAKLSQFLMNPGPQHQNAVDRVICYLYTTRFRAIEFGIGSGLESIEFASDASYGDNPDRKSSAGYICQVYGGPVDWKASKQPTVTTSTTEAELLGLSETARSLQWWKRFVSRIQFNPDHTISIRCDNRQTVELLTSEQAKISTKLRHVDIHGHWLRQEVREGRIKVIWVPTGQMVADGLTKLLPRQKHEHFVKMLRMADISHMID</sequence>
<dbReference type="InterPro" id="IPR013103">
    <property type="entry name" value="RVT_2"/>
</dbReference>